<dbReference type="InterPro" id="IPR007537">
    <property type="entry name" value="tRNAHis_GuaTrfase_Thg1"/>
</dbReference>
<dbReference type="GO" id="GO:0008193">
    <property type="term" value="F:tRNA guanylyltransferase activity"/>
    <property type="evidence" value="ECO:0007669"/>
    <property type="project" value="InterPro"/>
</dbReference>
<dbReference type="Gene3D" id="3.30.70.3000">
    <property type="match status" value="1"/>
</dbReference>
<accession>A0A0L0DX40</accession>
<evidence type="ECO:0000313" key="3">
    <source>
        <dbReference type="Proteomes" id="UP000054408"/>
    </source>
</evidence>
<dbReference type="EMBL" id="GL349440">
    <property type="protein sequence ID" value="KNC56083.1"/>
    <property type="molecule type" value="Genomic_DNA"/>
</dbReference>
<keyword evidence="2" id="KW-0548">Nucleotidyltransferase</keyword>
<dbReference type="AlphaFoldDB" id="A0A0L0DX40"/>
<gene>
    <name evidence="2" type="ORF">AMSG_02096</name>
</gene>
<dbReference type="eggNOG" id="ENOG502S3NA">
    <property type="taxonomic scope" value="Eukaryota"/>
</dbReference>
<evidence type="ECO:0000313" key="2">
    <source>
        <dbReference type="EMBL" id="KNC56083.1"/>
    </source>
</evidence>
<dbReference type="Proteomes" id="UP000054408">
    <property type="component" value="Unassembled WGS sequence"/>
</dbReference>
<dbReference type="GeneID" id="25561805"/>
<dbReference type="OrthoDB" id="5959761at2759"/>
<dbReference type="OMA" id="NIIWRCR"/>
<proteinExistence type="predicted"/>
<sequence length="302" mass="33249">MSSGMSSRERRAARDVVGSRMKMYESATKVTLDPTQPWMVRADGHSFSKFTKGLVKPFDSRLSAVMVATMLDTVAKFNALTGYTHSDEITLVFGPADVEAGQTLAYNGKVSKIVSLVAAYISVRFNAHMLAYDWSDLSETTRVGILACEAHFDARAFSVPHAAEAWANLLWRSNHDCRRNSVSMLARVYYSAKQLHGISTRDVLAMLEDEHGVAWEAQPRFFTRGTVAKKELYDMAAIDRKTGEAVVAKRSRFVARAFPLSDDSSAAMADLVLAKYWPDDFDPQRATVVDAASIAASGFVPA</sequence>
<dbReference type="PANTHER" id="PTHR12729:SF1">
    <property type="entry name" value="TRNAHIS GUANYLYLTRANSFERASE CATALYTIC DOMAIN-CONTAINING PROTEIN"/>
    <property type="match status" value="1"/>
</dbReference>
<name>A0A0L0DX40_THETB</name>
<dbReference type="InterPro" id="IPR024956">
    <property type="entry name" value="tRNAHis_GuaTrfase_cat"/>
</dbReference>
<dbReference type="InterPro" id="IPR038469">
    <property type="entry name" value="tRNAHis_GuaTrfase_Thg1_sf"/>
</dbReference>
<dbReference type="GO" id="GO:0006400">
    <property type="term" value="P:tRNA modification"/>
    <property type="evidence" value="ECO:0007669"/>
    <property type="project" value="InterPro"/>
</dbReference>
<reference evidence="2 3" key="1">
    <citation type="submission" date="2010-05" db="EMBL/GenBank/DDBJ databases">
        <title>The Genome Sequence of Thecamonas trahens ATCC 50062.</title>
        <authorList>
            <consortium name="The Broad Institute Genome Sequencing Platform"/>
            <person name="Russ C."/>
            <person name="Cuomo C."/>
            <person name="Shea T."/>
            <person name="Young S.K."/>
            <person name="Zeng Q."/>
            <person name="Koehrsen M."/>
            <person name="Haas B."/>
            <person name="Borodovsky M."/>
            <person name="Guigo R."/>
            <person name="Alvarado L."/>
            <person name="Berlin A."/>
            <person name="Bochicchio J."/>
            <person name="Borenstein D."/>
            <person name="Chapman S."/>
            <person name="Chen Z."/>
            <person name="Freedman E."/>
            <person name="Gellesch M."/>
            <person name="Goldberg J."/>
            <person name="Griggs A."/>
            <person name="Gujja S."/>
            <person name="Heilman E."/>
            <person name="Heiman D."/>
            <person name="Hepburn T."/>
            <person name="Howarth C."/>
            <person name="Jen D."/>
            <person name="Larson L."/>
            <person name="Mehta T."/>
            <person name="Park D."/>
            <person name="Pearson M."/>
            <person name="Roberts A."/>
            <person name="Saif S."/>
            <person name="Shenoy N."/>
            <person name="Sisk P."/>
            <person name="Stolte C."/>
            <person name="Sykes S."/>
            <person name="Thomson T."/>
            <person name="Walk T."/>
            <person name="White J."/>
            <person name="Yandava C."/>
            <person name="Burger G."/>
            <person name="Gray M.W."/>
            <person name="Holland P.W.H."/>
            <person name="King N."/>
            <person name="Lang F.B.F."/>
            <person name="Roger A.J."/>
            <person name="Ruiz-Trillo I."/>
            <person name="Lander E."/>
            <person name="Nusbaum C."/>
        </authorList>
    </citation>
    <scope>NUCLEOTIDE SEQUENCE [LARGE SCALE GENOMIC DNA]</scope>
    <source>
        <strain evidence="2 3">ATCC 50062</strain>
    </source>
</reference>
<evidence type="ECO:0000259" key="1">
    <source>
        <dbReference type="Pfam" id="PF04446"/>
    </source>
</evidence>
<dbReference type="PANTHER" id="PTHR12729">
    <property type="entry name" value="TRNA(HIS) GUANYLYLTRANSFERASE-RELATED"/>
    <property type="match status" value="1"/>
</dbReference>
<organism evidence="2 3">
    <name type="scientific">Thecamonas trahens ATCC 50062</name>
    <dbReference type="NCBI Taxonomy" id="461836"/>
    <lineage>
        <taxon>Eukaryota</taxon>
        <taxon>Apusozoa</taxon>
        <taxon>Apusomonadida</taxon>
        <taxon>Apusomonadidae</taxon>
        <taxon>Thecamonas</taxon>
    </lineage>
</organism>
<dbReference type="GO" id="GO:0000287">
    <property type="term" value="F:magnesium ion binding"/>
    <property type="evidence" value="ECO:0007669"/>
    <property type="project" value="InterPro"/>
</dbReference>
<dbReference type="RefSeq" id="XP_013761126.1">
    <property type="nucleotide sequence ID" value="XM_013905672.1"/>
</dbReference>
<feature type="domain" description="tRNAHis guanylyltransferase catalytic" evidence="1">
    <location>
        <begin position="19"/>
        <end position="160"/>
    </location>
</feature>
<dbReference type="Pfam" id="PF04446">
    <property type="entry name" value="Thg1"/>
    <property type="match status" value="1"/>
</dbReference>
<keyword evidence="3" id="KW-1185">Reference proteome</keyword>
<keyword evidence="2" id="KW-0808">Transferase</keyword>
<protein>
    <submittedName>
        <fullName evidence="2">tRNAHis guanylyltransferase</fullName>
    </submittedName>
</protein>